<name>A0ABD0YGQ6_9HEMI</name>
<reference evidence="2 3" key="1">
    <citation type="submission" date="2024-07" db="EMBL/GenBank/DDBJ databases">
        <title>Chromosome-level genome assembly of the water stick insect Ranatra chinensis (Heteroptera: Nepidae).</title>
        <authorList>
            <person name="Liu X."/>
        </authorList>
    </citation>
    <scope>NUCLEOTIDE SEQUENCE [LARGE SCALE GENOMIC DNA]</scope>
    <source>
        <strain evidence="2">Cailab_2021Rc</strain>
        <tissue evidence="2">Muscle</tissue>
    </source>
</reference>
<feature type="compositionally biased region" description="Basic and acidic residues" evidence="1">
    <location>
        <begin position="1"/>
        <end position="18"/>
    </location>
</feature>
<keyword evidence="3" id="KW-1185">Reference proteome</keyword>
<protein>
    <submittedName>
        <fullName evidence="2">Uncharacterized protein</fullName>
    </submittedName>
</protein>
<feature type="compositionally biased region" description="Basic and acidic residues" evidence="1">
    <location>
        <begin position="126"/>
        <end position="138"/>
    </location>
</feature>
<accession>A0ABD0YGQ6</accession>
<feature type="region of interest" description="Disordered" evidence="1">
    <location>
        <begin position="1"/>
        <end position="27"/>
    </location>
</feature>
<dbReference type="EMBL" id="JBFDAA010000007">
    <property type="protein sequence ID" value="KAL1130473.1"/>
    <property type="molecule type" value="Genomic_DNA"/>
</dbReference>
<gene>
    <name evidence="2" type="ORF">AAG570_011721</name>
</gene>
<feature type="region of interest" description="Disordered" evidence="1">
    <location>
        <begin position="60"/>
        <end position="177"/>
    </location>
</feature>
<dbReference type="Proteomes" id="UP001558652">
    <property type="component" value="Unassembled WGS sequence"/>
</dbReference>
<sequence>MASKHVRYEKQKTSERGKSGGVNLKPARVGVWSGVTKVPPETGSGPKLGAGAGARLWEAVKSKDNMGQRPGLKRQSDQATLGVLAQHNGPDQRPGTPPLSGKAPLPSGRLHSSATEDGVRPPRVSLKTERGEQSKRGSGEPVTAPGRRFKCRPRTRGKRSLECNSTQRNTRGSRNKS</sequence>
<evidence type="ECO:0000256" key="1">
    <source>
        <dbReference type="SAM" id="MobiDB-lite"/>
    </source>
</evidence>
<evidence type="ECO:0000313" key="2">
    <source>
        <dbReference type="EMBL" id="KAL1130473.1"/>
    </source>
</evidence>
<feature type="compositionally biased region" description="Basic residues" evidence="1">
    <location>
        <begin position="147"/>
        <end position="158"/>
    </location>
</feature>
<dbReference type="AlphaFoldDB" id="A0ABD0YGQ6"/>
<evidence type="ECO:0000313" key="3">
    <source>
        <dbReference type="Proteomes" id="UP001558652"/>
    </source>
</evidence>
<proteinExistence type="predicted"/>
<organism evidence="2 3">
    <name type="scientific">Ranatra chinensis</name>
    <dbReference type="NCBI Taxonomy" id="642074"/>
    <lineage>
        <taxon>Eukaryota</taxon>
        <taxon>Metazoa</taxon>
        <taxon>Ecdysozoa</taxon>
        <taxon>Arthropoda</taxon>
        <taxon>Hexapoda</taxon>
        <taxon>Insecta</taxon>
        <taxon>Pterygota</taxon>
        <taxon>Neoptera</taxon>
        <taxon>Paraneoptera</taxon>
        <taxon>Hemiptera</taxon>
        <taxon>Heteroptera</taxon>
        <taxon>Panheteroptera</taxon>
        <taxon>Nepomorpha</taxon>
        <taxon>Nepidae</taxon>
        <taxon>Ranatrinae</taxon>
        <taxon>Ranatra</taxon>
    </lineage>
</organism>
<comment type="caution">
    <text evidence="2">The sequence shown here is derived from an EMBL/GenBank/DDBJ whole genome shotgun (WGS) entry which is preliminary data.</text>
</comment>